<proteinExistence type="predicted"/>
<protein>
    <recommendedName>
        <fullName evidence="4">DUF983 domain-containing protein</fullName>
    </recommendedName>
</protein>
<dbReference type="EMBL" id="BMZH01000020">
    <property type="protein sequence ID" value="GHB04383.1"/>
    <property type="molecule type" value="Genomic_DNA"/>
</dbReference>
<name>A0A8J3CUU0_9PROT</name>
<accession>A0A8J3CUU0</accession>
<gene>
    <name evidence="2" type="ORF">GCM10009069_28680</name>
</gene>
<dbReference type="Pfam" id="PF06170">
    <property type="entry name" value="DUF983"/>
    <property type="match status" value="1"/>
</dbReference>
<evidence type="ECO:0008006" key="4">
    <source>
        <dbReference type="Google" id="ProtNLM"/>
    </source>
</evidence>
<comment type="caution">
    <text evidence="2">The sequence shown here is derived from an EMBL/GenBank/DDBJ whole genome shotgun (WGS) entry which is preliminary data.</text>
</comment>
<reference evidence="2" key="2">
    <citation type="submission" date="2020-09" db="EMBL/GenBank/DDBJ databases">
        <authorList>
            <person name="Sun Q."/>
            <person name="Kim S."/>
        </authorList>
    </citation>
    <scope>NUCLEOTIDE SEQUENCE</scope>
    <source>
        <strain evidence="2">KCTC 32513</strain>
    </source>
</reference>
<dbReference type="RefSeq" id="WP_189499579.1">
    <property type="nucleotide sequence ID" value="NZ_BMZH01000020.1"/>
</dbReference>
<dbReference type="Proteomes" id="UP000634004">
    <property type="component" value="Unassembled WGS sequence"/>
</dbReference>
<evidence type="ECO:0000313" key="2">
    <source>
        <dbReference type="EMBL" id="GHB04383.1"/>
    </source>
</evidence>
<reference evidence="2" key="1">
    <citation type="journal article" date="2014" name="Int. J. Syst. Evol. Microbiol.">
        <title>Complete genome sequence of Corynebacterium casei LMG S-19264T (=DSM 44701T), isolated from a smear-ripened cheese.</title>
        <authorList>
            <consortium name="US DOE Joint Genome Institute (JGI-PGF)"/>
            <person name="Walter F."/>
            <person name="Albersmeier A."/>
            <person name="Kalinowski J."/>
            <person name="Ruckert C."/>
        </authorList>
    </citation>
    <scope>NUCLEOTIDE SEQUENCE</scope>
    <source>
        <strain evidence="2">KCTC 32513</strain>
    </source>
</reference>
<keyword evidence="1" id="KW-1133">Transmembrane helix</keyword>
<dbReference type="AlphaFoldDB" id="A0A8J3CUU0"/>
<feature type="transmembrane region" description="Helical" evidence="1">
    <location>
        <begin position="69"/>
        <end position="90"/>
    </location>
</feature>
<sequence length="112" mass="12525">MAARCPVCGRGKLFAGVLKFRERCDVCDADFTALEAADDGPAIIVIFLVGIFIVPFPVLLSVLKGWPTWLSLGLFIPIIIFVSVGLLRVLRGVMFTQAWNRKAIERRYKNKK</sequence>
<feature type="transmembrane region" description="Helical" evidence="1">
    <location>
        <begin position="42"/>
        <end position="63"/>
    </location>
</feature>
<evidence type="ECO:0000256" key="1">
    <source>
        <dbReference type="SAM" id="Phobius"/>
    </source>
</evidence>
<organism evidence="2 3">
    <name type="scientific">Algimonas arctica</name>
    <dbReference type="NCBI Taxonomy" id="1479486"/>
    <lineage>
        <taxon>Bacteria</taxon>
        <taxon>Pseudomonadati</taxon>
        <taxon>Pseudomonadota</taxon>
        <taxon>Alphaproteobacteria</taxon>
        <taxon>Maricaulales</taxon>
        <taxon>Robiginitomaculaceae</taxon>
        <taxon>Algimonas</taxon>
    </lineage>
</organism>
<dbReference type="InterPro" id="IPR009325">
    <property type="entry name" value="DUF983"/>
</dbReference>
<keyword evidence="1" id="KW-0812">Transmembrane</keyword>
<keyword evidence="3" id="KW-1185">Reference proteome</keyword>
<keyword evidence="1" id="KW-0472">Membrane</keyword>
<evidence type="ECO:0000313" key="3">
    <source>
        <dbReference type="Proteomes" id="UP000634004"/>
    </source>
</evidence>